<proteinExistence type="predicted"/>
<evidence type="ECO:0000313" key="2">
    <source>
        <dbReference type="Proteomes" id="UP000637074"/>
    </source>
</evidence>
<name>A0ABQ3N8A7_9BACI</name>
<reference evidence="1 2" key="1">
    <citation type="journal article" date="2022" name="Int. J. Syst. Evol. Microbiol.">
        <title>Neobacillus kokaensis sp. nov., isolated from soil.</title>
        <authorList>
            <person name="Yuki K."/>
            <person name="Matsubara H."/>
            <person name="Yamaguchi S."/>
        </authorList>
    </citation>
    <scope>NUCLEOTIDE SEQUENCE [LARGE SCALE GENOMIC DNA]</scope>
    <source>
        <strain evidence="1 2">LOB 377</strain>
    </source>
</reference>
<comment type="caution">
    <text evidence="1">The sequence shown here is derived from an EMBL/GenBank/DDBJ whole genome shotgun (WGS) entry which is preliminary data.</text>
</comment>
<organism evidence="1 2">
    <name type="scientific">Neobacillus kokaensis</name>
    <dbReference type="NCBI Taxonomy" id="2759023"/>
    <lineage>
        <taxon>Bacteria</taxon>
        <taxon>Bacillati</taxon>
        <taxon>Bacillota</taxon>
        <taxon>Bacilli</taxon>
        <taxon>Bacillales</taxon>
        <taxon>Bacillaceae</taxon>
        <taxon>Neobacillus</taxon>
    </lineage>
</organism>
<dbReference type="EMBL" id="BNDS01000020">
    <property type="protein sequence ID" value="GHI00244.1"/>
    <property type="molecule type" value="Genomic_DNA"/>
</dbReference>
<evidence type="ECO:0008006" key="3">
    <source>
        <dbReference type="Google" id="ProtNLM"/>
    </source>
</evidence>
<evidence type="ECO:0000313" key="1">
    <source>
        <dbReference type="EMBL" id="GHI00244.1"/>
    </source>
</evidence>
<dbReference type="Proteomes" id="UP000637074">
    <property type="component" value="Unassembled WGS sequence"/>
</dbReference>
<keyword evidence="2" id="KW-1185">Reference proteome</keyword>
<protein>
    <recommendedName>
        <fullName evidence="3">Amino acid decarboxylase</fullName>
    </recommendedName>
</protein>
<gene>
    <name evidence="1" type="ORF">AM1BK_37860</name>
</gene>
<accession>A0ABQ3N8A7</accession>
<sequence>MSETFQLDGKRLVIDVRERIAKGEHPRREILNAIKSAPIGTVFEIHLPHRAEPLVANLQSFGMNVIVNEIEPMHFRLMAVKLDQF</sequence>
<dbReference type="RefSeq" id="WP_191275530.1">
    <property type="nucleotide sequence ID" value="NZ_BNDS01000020.1"/>
</dbReference>